<feature type="transmembrane region" description="Helical" evidence="5">
    <location>
        <begin position="336"/>
        <end position="357"/>
    </location>
</feature>
<feature type="domain" description="Major facilitator superfamily (MFS) profile" evidence="6">
    <location>
        <begin position="15"/>
        <end position="387"/>
    </location>
</feature>
<dbReference type="Gene3D" id="1.20.1250.20">
    <property type="entry name" value="MFS general substrate transporter like domains"/>
    <property type="match status" value="2"/>
</dbReference>
<evidence type="ECO:0000256" key="4">
    <source>
        <dbReference type="ARBA" id="ARBA00023136"/>
    </source>
</evidence>
<name>A0ABT8QYR2_9BACT</name>
<feature type="transmembrane region" description="Helical" evidence="5">
    <location>
        <begin position="250"/>
        <end position="269"/>
    </location>
</feature>
<dbReference type="Pfam" id="PF07690">
    <property type="entry name" value="MFS_1"/>
    <property type="match status" value="1"/>
</dbReference>
<keyword evidence="8" id="KW-1185">Reference proteome</keyword>
<comment type="subcellular location">
    <subcellularLocation>
        <location evidence="1">Membrane</location>
        <topology evidence="1">Multi-pass membrane protein</topology>
    </subcellularLocation>
</comment>
<evidence type="ECO:0000256" key="3">
    <source>
        <dbReference type="ARBA" id="ARBA00022989"/>
    </source>
</evidence>
<feature type="transmembrane region" description="Helical" evidence="5">
    <location>
        <begin position="81"/>
        <end position="99"/>
    </location>
</feature>
<dbReference type="CDD" id="cd17393">
    <property type="entry name" value="MFS_MosC_like"/>
    <property type="match status" value="1"/>
</dbReference>
<feature type="transmembrane region" description="Helical" evidence="5">
    <location>
        <begin position="171"/>
        <end position="190"/>
    </location>
</feature>
<gene>
    <name evidence="7" type="ORF">Q0590_01880</name>
</gene>
<feature type="transmembrane region" description="Helical" evidence="5">
    <location>
        <begin position="52"/>
        <end position="74"/>
    </location>
</feature>
<dbReference type="PANTHER" id="PTHR23514">
    <property type="entry name" value="BYPASS OF STOP CODON PROTEIN 6"/>
    <property type="match status" value="1"/>
</dbReference>
<evidence type="ECO:0000256" key="1">
    <source>
        <dbReference type="ARBA" id="ARBA00004141"/>
    </source>
</evidence>
<keyword evidence="4 5" id="KW-0472">Membrane</keyword>
<feature type="transmembrane region" description="Helical" evidence="5">
    <location>
        <begin position="305"/>
        <end position="324"/>
    </location>
</feature>
<protein>
    <submittedName>
        <fullName evidence="7">MFS transporter</fullName>
    </submittedName>
</protein>
<proteinExistence type="predicted"/>
<keyword evidence="2 5" id="KW-0812">Transmembrane</keyword>
<dbReference type="Proteomes" id="UP001168528">
    <property type="component" value="Unassembled WGS sequence"/>
</dbReference>
<feature type="transmembrane region" description="Helical" evidence="5">
    <location>
        <begin position="363"/>
        <end position="381"/>
    </location>
</feature>
<dbReference type="InterPro" id="IPR011701">
    <property type="entry name" value="MFS"/>
</dbReference>
<dbReference type="SUPFAM" id="SSF103473">
    <property type="entry name" value="MFS general substrate transporter"/>
    <property type="match status" value="1"/>
</dbReference>
<feature type="transmembrane region" description="Helical" evidence="5">
    <location>
        <begin position="144"/>
        <end position="165"/>
    </location>
</feature>
<dbReference type="InterPro" id="IPR051788">
    <property type="entry name" value="MFS_Transporter"/>
</dbReference>
<evidence type="ECO:0000259" key="6">
    <source>
        <dbReference type="PROSITE" id="PS50850"/>
    </source>
</evidence>
<keyword evidence="3 5" id="KW-1133">Transmembrane helix</keyword>
<organism evidence="7 8">
    <name type="scientific">Rhodocytophaga aerolata</name>
    <dbReference type="NCBI Taxonomy" id="455078"/>
    <lineage>
        <taxon>Bacteria</taxon>
        <taxon>Pseudomonadati</taxon>
        <taxon>Bacteroidota</taxon>
        <taxon>Cytophagia</taxon>
        <taxon>Cytophagales</taxon>
        <taxon>Rhodocytophagaceae</taxon>
        <taxon>Rhodocytophaga</taxon>
    </lineage>
</organism>
<evidence type="ECO:0000313" key="7">
    <source>
        <dbReference type="EMBL" id="MDO1444977.1"/>
    </source>
</evidence>
<feature type="transmembrane region" description="Helical" evidence="5">
    <location>
        <begin position="211"/>
        <end position="230"/>
    </location>
</feature>
<dbReference type="PANTHER" id="PTHR23514:SF13">
    <property type="entry name" value="INNER MEMBRANE PROTEIN YBJJ"/>
    <property type="match status" value="1"/>
</dbReference>
<dbReference type="RefSeq" id="WP_378410418.1">
    <property type="nucleotide sequence ID" value="NZ_JBHSMY010000003.1"/>
</dbReference>
<reference evidence="7" key="1">
    <citation type="submission" date="2023-07" db="EMBL/GenBank/DDBJ databases">
        <title>The genome sequence of Rhodocytophaga aerolata KACC 12507.</title>
        <authorList>
            <person name="Zhang X."/>
        </authorList>
    </citation>
    <scope>NUCLEOTIDE SEQUENCE</scope>
    <source>
        <strain evidence="7">KACC 12507</strain>
    </source>
</reference>
<evidence type="ECO:0000256" key="5">
    <source>
        <dbReference type="SAM" id="Phobius"/>
    </source>
</evidence>
<dbReference type="InterPro" id="IPR020846">
    <property type="entry name" value="MFS_dom"/>
</dbReference>
<feature type="transmembrane region" description="Helical" evidence="5">
    <location>
        <begin position="105"/>
        <end position="123"/>
    </location>
</feature>
<comment type="caution">
    <text evidence="7">The sequence shown here is derived from an EMBL/GenBank/DDBJ whole genome shotgun (WGS) entry which is preliminary data.</text>
</comment>
<dbReference type="InterPro" id="IPR036259">
    <property type="entry name" value="MFS_trans_sf"/>
</dbReference>
<sequence length="387" mass="41511">MLSKLSIFPSPRRVIRLTIGTFFFLQGLCFSSWASRIPTIGHQLGLSHGKLGAVLFALPIGLITSLPLSGWLISRYGSRQVLIVSAILYASFLPLIGLTAEAWQLMAMLFLLGLSGNVSNIAMNTQAVHVEAWYGRSIMASLHGLNSLAGFAGAAIGMYCVSLHLSPFVHFSLICALAYMSIAFLYRYVLPFKEKVKPAKPTFSFALPEGRLTLLGLIVFCGMVCEGTLFDWSGIYFMEVVKAPVDLTSVGYLAFMYAMAFGRFVGDWLSSRFGTKQVIRVNGLLIGIGLTTAIVLPYVSTATVGFLLAGAGVSTIVPLIYGSIGKQTNGTASNALAAVASMGYIGFLLGPPIIGMLAEIINLQWAFAFVALLGMLAAVLISKVKFE</sequence>
<evidence type="ECO:0000256" key="2">
    <source>
        <dbReference type="ARBA" id="ARBA00022692"/>
    </source>
</evidence>
<accession>A0ABT8QYR2</accession>
<dbReference type="PROSITE" id="PS50850">
    <property type="entry name" value="MFS"/>
    <property type="match status" value="1"/>
</dbReference>
<dbReference type="EMBL" id="JAUKPO010000001">
    <property type="protein sequence ID" value="MDO1444977.1"/>
    <property type="molecule type" value="Genomic_DNA"/>
</dbReference>
<feature type="transmembrane region" description="Helical" evidence="5">
    <location>
        <begin position="281"/>
        <end position="299"/>
    </location>
</feature>
<evidence type="ECO:0000313" key="8">
    <source>
        <dbReference type="Proteomes" id="UP001168528"/>
    </source>
</evidence>